<dbReference type="InParanoid" id="A0A3Q7EHA1"/>
<dbReference type="Gramene" id="Solyc01g079280.1.1">
    <property type="protein sequence ID" value="Solyc01g079280.1.1.1"/>
    <property type="gene ID" value="Solyc01g079280.1"/>
</dbReference>
<dbReference type="EnsemblPlants" id="Solyc01g079280.1.1">
    <property type="protein sequence ID" value="Solyc01g079280.1.1.1"/>
    <property type="gene ID" value="Solyc01g079280.1"/>
</dbReference>
<keyword evidence="2" id="KW-1185">Reference proteome</keyword>
<dbReference type="Proteomes" id="UP000004994">
    <property type="component" value="Chromosome 1"/>
</dbReference>
<accession>A0A3Q7EHA1</accession>
<reference evidence="1" key="2">
    <citation type="submission" date="2019-01" db="UniProtKB">
        <authorList>
            <consortium name="EnsemblPlants"/>
        </authorList>
    </citation>
    <scope>IDENTIFICATION</scope>
    <source>
        <strain evidence="1">cv. Heinz 1706</strain>
    </source>
</reference>
<evidence type="ECO:0000313" key="2">
    <source>
        <dbReference type="Proteomes" id="UP000004994"/>
    </source>
</evidence>
<protein>
    <submittedName>
        <fullName evidence="1">Uncharacterized protein</fullName>
    </submittedName>
</protein>
<sequence length="54" mass="6305">MKKLTFIRYPPYKPGRTPASIGPAFFSQVRADKKLKIRKRHISRLCVNLTTLFI</sequence>
<organism evidence="1">
    <name type="scientific">Solanum lycopersicum</name>
    <name type="common">Tomato</name>
    <name type="synonym">Lycopersicon esculentum</name>
    <dbReference type="NCBI Taxonomy" id="4081"/>
    <lineage>
        <taxon>Eukaryota</taxon>
        <taxon>Viridiplantae</taxon>
        <taxon>Streptophyta</taxon>
        <taxon>Embryophyta</taxon>
        <taxon>Tracheophyta</taxon>
        <taxon>Spermatophyta</taxon>
        <taxon>Magnoliopsida</taxon>
        <taxon>eudicotyledons</taxon>
        <taxon>Gunneridae</taxon>
        <taxon>Pentapetalae</taxon>
        <taxon>asterids</taxon>
        <taxon>lamiids</taxon>
        <taxon>Solanales</taxon>
        <taxon>Solanaceae</taxon>
        <taxon>Solanoideae</taxon>
        <taxon>Solaneae</taxon>
        <taxon>Solanum</taxon>
        <taxon>Solanum subgen. Lycopersicon</taxon>
    </lineage>
</organism>
<evidence type="ECO:0000313" key="1">
    <source>
        <dbReference type="EnsemblPlants" id="Solyc01g079280.1.1.1"/>
    </source>
</evidence>
<reference evidence="1" key="1">
    <citation type="journal article" date="2012" name="Nature">
        <title>The tomato genome sequence provides insights into fleshy fruit evolution.</title>
        <authorList>
            <consortium name="Tomato Genome Consortium"/>
        </authorList>
    </citation>
    <scope>NUCLEOTIDE SEQUENCE [LARGE SCALE GENOMIC DNA]</scope>
    <source>
        <strain evidence="1">cv. Heinz 1706</strain>
    </source>
</reference>
<dbReference type="PaxDb" id="4081-Solyc01g079280.1.1"/>
<dbReference type="AlphaFoldDB" id="A0A3Q7EHA1"/>
<name>A0A3Q7EHA1_SOLLC</name>
<proteinExistence type="predicted"/>